<evidence type="ECO:0000313" key="7">
    <source>
        <dbReference type="Proteomes" id="UP000001812"/>
    </source>
</evidence>
<dbReference type="Pfam" id="PF24827">
    <property type="entry name" value="AstE_AspA_cat"/>
    <property type="match status" value="1"/>
</dbReference>
<dbReference type="CDD" id="cd06250">
    <property type="entry name" value="M14_PaAOTO_like"/>
    <property type="match status" value="1"/>
</dbReference>
<keyword evidence="2" id="KW-0479">Metal-binding</keyword>
<dbReference type="Proteomes" id="UP000001812">
    <property type="component" value="Chromosome II"/>
</dbReference>
<dbReference type="HOGENOM" id="CLU_062226_0_0_4"/>
<evidence type="ECO:0000256" key="4">
    <source>
        <dbReference type="ARBA" id="ARBA00022833"/>
    </source>
</evidence>
<dbReference type="GO" id="GO:0046872">
    <property type="term" value="F:metal ion binding"/>
    <property type="evidence" value="ECO:0007669"/>
    <property type="project" value="UniProtKB-KW"/>
</dbReference>
<dbReference type="InterPro" id="IPR053138">
    <property type="entry name" value="N-alpha-Ac-DABA_deacetylase"/>
</dbReference>
<comment type="cofactor">
    <cofactor evidence="1">
        <name>Zn(2+)</name>
        <dbReference type="ChEBI" id="CHEBI:29105"/>
    </cofactor>
</comment>
<evidence type="ECO:0000259" key="5">
    <source>
        <dbReference type="Pfam" id="PF24827"/>
    </source>
</evidence>
<protein>
    <recommendedName>
        <fullName evidence="5">Succinylglutamate desuccinylase/Aspartoacylase catalytic domain-containing protein</fullName>
    </recommendedName>
</protein>
<dbReference type="Gene3D" id="3.40.630.10">
    <property type="entry name" value="Zn peptidases"/>
    <property type="match status" value="1"/>
</dbReference>
<feature type="domain" description="Succinylglutamate desuccinylase/Aspartoacylase catalytic" evidence="5">
    <location>
        <begin position="84"/>
        <end position="242"/>
    </location>
</feature>
<dbReference type="EMBL" id="CM000833">
    <property type="protein sequence ID" value="EET05660.1"/>
    <property type="molecule type" value="Genomic_DNA"/>
</dbReference>
<reference evidence="6 7" key="2">
    <citation type="submission" date="2009-05" db="EMBL/GenBank/DDBJ databases">
        <authorList>
            <person name="Harkins D.M."/>
            <person name="DeShazer D."/>
            <person name="Woods D.E."/>
            <person name="Brinkac L.M."/>
            <person name="Brown K.A."/>
            <person name="Hung G.C."/>
            <person name="Tuanyok A."/>
            <person name="Zhang B."/>
            <person name="Nierman W.C."/>
        </authorList>
    </citation>
    <scope>NUCLEOTIDE SEQUENCE [LARGE SCALE GENOMIC DNA]</scope>
    <source>
        <strain evidence="6 7">1710a</strain>
    </source>
</reference>
<gene>
    <name evidence="6" type="ORF">BURPS1710A_A2870</name>
</gene>
<dbReference type="PANTHER" id="PTHR37326">
    <property type="entry name" value="BLL3975 PROTEIN"/>
    <property type="match status" value="1"/>
</dbReference>
<keyword evidence="3" id="KW-0378">Hydrolase</keyword>
<sequence length="426" mass="46754">MILTRRARRFRRKSLIGRENDYRTAQVWCVSRRSTYNRSFTDIERRAAAAPPPPIMQTQTHPLISPAVGTARHITSFHYGPRGGKKVYIQASLHADELPGMLVATLLRRKLAALEAAGRLRDEIVVVPVANPIGLAQHVFGDHLGRFELGSMQNFNRNFHDLAALVIPRIEGRLTHDAAANLAAVRGAMREALAEQKPRTELESQRLALQRLSYDADIVLDLHCDCDAVMHIYTNPDLWDDVEPLSRYLGAKASLLALNSVGNPFDEIHSFCWSELRGRFGERHPIPNGTISVTVELRSERDVSYELAEHDAQALVEYLTLRGAIDGTPAPQPPLEFAATPLAGTDPLVAPVSGVIVFHTPVGVWIEAGQDVADIVDPLTDRVVTLKSSVSGVLYARQIARFATAGMEVARIAGATPIRTGSLLSA</sequence>
<proteinExistence type="predicted"/>
<evidence type="ECO:0000256" key="3">
    <source>
        <dbReference type="ARBA" id="ARBA00022801"/>
    </source>
</evidence>
<dbReference type="PANTHER" id="PTHR37326:SF1">
    <property type="entry name" value="BLL3975 PROTEIN"/>
    <property type="match status" value="1"/>
</dbReference>
<keyword evidence="4" id="KW-0862">Zinc</keyword>
<evidence type="ECO:0000256" key="1">
    <source>
        <dbReference type="ARBA" id="ARBA00001947"/>
    </source>
</evidence>
<dbReference type="InterPro" id="IPR055438">
    <property type="entry name" value="AstE_AspA_cat"/>
</dbReference>
<dbReference type="AlphaFoldDB" id="A0A0E1VXI1"/>
<evidence type="ECO:0000313" key="6">
    <source>
        <dbReference type="EMBL" id="EET05660.1"/>
    </source>
</evidence>
<dbReference type="SUPFAM" id="SSF53187">
    <property type="entry name" value="Zn-dependent exopeptidases"/>
    <property type="match status" value="1"/>
</dbReference>
<name>A0A0E1VXI1_BURPE</name>
<dbReference type="GO" id="GO:0016788">
    <property type="term" value="F:hydrolase activity, acting on ester bonds"/>
    <property type="evidence" value="ECO:0007669"/>
    <property type="project" value="InterPro"/>
</dbReference>
<reference evidence="7" key="1">
    <citation type="submission" date="2007-08" db="EMBL/GenBank/DDBJ databases">
        <title>Annotation of Burkholderia pseudomallei 1710a.</title>
        <authorList>
            <person name="Harkins D.M."/>
            <person name="DeShazer D."/>
            <person name="Woods D.E."/>
            <person name="Brinkac L.M."/>
            <person name="Brown K.A."/>
            <person name="Hung G.C."/>
            <person name="Tuanyok A."/>
            <person name="Zhang B."/>
            <person name="Nierman W.C."/>
        </authorList>
    </citation>
    <scope>NUCLEOTIDE SEQUENCE [LARGE SCALE GENOMIC DNA]</scope>
    <source>
        <strain evidence="7">1710a</strain>
    </source>
</reference>
<evidence type="ECO:0000256" key="2">
    <source>
        <dbReference type="ARBA" id="ARBA00022723"/>
    </source>
</evidence>
<accession>A0A0E1VXI1</accession>
<organism evidence="6 7">
    <name type="scientific">Burkholderia pseudomallei 1710a</name>
    <dbReference type="NCBI Taxonomy" id="320371"/>
    <lineage>
        <taxon>Bacteria</taxon>
        <taxon>Pseudomonadati</taxon>
        <taxon>Pseudomonadota</taxon>
        <taxon>Betaproteobacteria</taxon>
        <taxon>Burkholderiales</taxon>
        <taxon>Burkholderiaceae</taxon>
        <taxon>Burkholderia</taxon>
        <taxon>pseudomallei group</taxon>
    </lineage>
</organism>